<feature type="compositionally biased region" description="Low complexity" evidence="4">
    <location>
        <begin position="8"/>
        <end position="18"/>
    </location>
</feature>
<dbReference type="Pfam" id="PF00566">
    <property type="entry name" value="RabGAP-TBC"/>
    <property type="match status" value="1"/>
</dbReference>
<dbReference type="GO" id="GO:0005096">
    <property type="term" value="F:GTPase activator activity"/>
    <property type="evidence" value="ECO:0007669"/>
    <property type="project" value="UniProtKB-KW"/>
</dbReference>
<proteinExistence type="predicted"/>
<evidence type="ECO:0000256" key="4">
    <source>
        <dbReference type="SAM" id="MobiDB-lite"/>
    </source>
</evidence>
<dbReference type="PROSITE" id="PS50086">
    <property type="entry name" value="TBC_RABGAP"/>
    <property type="match status" value="1"/>
</dbReference>
<protein>
    <recommendedName>
        <fullName evidence="2">GTPase-activating protein GYP7</fullName>
    </recommendedName>
    <alternativeName>
        <fullName evidence="3">GAP for YPT7</fullName>
    </alternativeName>
</protein>
<dbReference type="PANTHER" id="PTHR22957">
    <property type="entry name" value="TBC1 DOMAIN FAMILY MEMBER GTPASE-ACTIVATING PROTEIN"/>
    <property type="match status" value="1"/>
</dbReference>
<dbReference type="InterPro" id="IPR035969">
    <property type="entry name" value="Rab-GAP_TBC_sf"/>
</dbReference>
<keyword evidence="7" id="KW-1185">Reference proteome</keyword>
<dbReference type="RefSeq" id="XP_064851596.1">
    <property type="nucleotide sequence ID" value="XM_064995524.1"/>
</dbReference>
<feature type="region of interest" description="Disordered" evidence="4">
    <location>
        <begin position="1"/>
        <end position="27"/>
    </location>
</feature>
<dbReference type="SUPFAM" id="SSF47923">
    <property type="entry name" value="Ypt/Rab-GAP domain of gyp1p"/>
    <property type="match status" value="2"/>
</dbReference>
<dbReference type="Proteomes" id="UP001360560">
    <property type="component" value="Unassembled WGS sequence"/>
</dbReference>
<name>A0AAV5QIU0_9ASCO</name>
<accession>A0AAV5QIU0</accession>
<dbReference type="AlphaFoldDB" id="A0AAV5QIU0"/>
<dbReference type="EMBL" id="BTFZ01000003">
    <property type="protein sequence ID" value="GMM34596.1"/>
    <property type="molecule type" value="Genomic_DNA"/>
</dbReference>
<evidence type="ECO:0000256" key="2">
    <source>
        <dbReference type="ARBA" id="ARBA00072091"/>
    </source>
</evidence>
<dbReference type="InterPro" id="IPR021935">
    <property type="entry name" value="SGSM1/2_RBD"/>
</dbReference>
<dbReference type="Pfam" id="PF12068">
    <property type="entry name" value="PH_RBD"/>
    <property type="match status" value="1"/>
</dbReference>
<evidence type="ECO:0000256" key="1">
    <source>
        <dbReference type="ARBA" id="ARBA00022468"/>
    </source>
</evidence>
<dbReference type="PANTHER" id="PTHR22957:SF502">
    <property type="entry name" value="SMALL G PROTEIN SIGNALING MODULATOR 2-RELATED"/>
    <property type="match status" value="1"/>
</dbReference>
<evidence type="ECO:0000256" key="3">
    <source>
        <dbReference type="ARBA" id="ARBA00082648"/>
    </source>
</evidence>
<comment type="caution">
    <text evidence="6">The sequence shown here is derived from an EMBL/GenBank/DDBJ whole genome shotgun (WGS) entry which is preliminary data.</text>
</comment>
<keyword evidence="1" id="KW-0343">GTPase activation</keyword>
<sequence length="770" mass="89394">MSDQTEGTSSPPTVTSRVTSREAHPEEIYPPGSVKLLWAKGKVYVHPSKNKKDNVAGFLTLSKEHNTTNKDILVSFTPEYSLSATEVEVFNECDLKTNVEDAEVANLSKDHLLMYQRKNGTGKQFFVKKSIISGIGSYAFSLPISNIYSIQSRTPNLGWWWGSIIINSRSNFEKLPVLFFHDDESQSTLKHQSMKNKDFNPFSSNNPADLFYGGDQFFDCLKKYCVVEKSSLEQAVYLINPTSDDLRAFAPLNVVEQDTTPIGLLGDASKESINKFLTGAKWTILESLARVSQLAKKNVSTVINDSPEPVKKLLQRPEIKRLNDDFDSANIYLAKWALSIQEEAERNKKKYVLDDSYRNLLNSELGITSIDSLSAVELEKAQRTKEVSKIEWDSFFDNAGRLSITVGEVKERIFHGGVSSTVRSEAWLFLLGVYPWDSSSFERKQILRSLNDDYNSYLSKWQDNLEELQNDAYWKDQRFRIEKDVNRNDRNISLYKENGKESEDDVADNIKLNNPHLRNLKEILLTYNQYNKNLGYVQGMCDLLSVIYYVYQDNNISFWCFVKFMERMERNFLRDQSGMKTQMETLNQLVSLMLPNLFLHLEKCDSINLFFFFRMLLVWFKREFMFEDIIPLWENFFTDYYSSQFHLFFCLAILSKHERIIIEHLSRFDEVLKYMNDLSLTMDMKDLLVRAELLFLRFRKMVDIIDHGVLNDKLNTLRAEILKNNKGKRNQPLESSLPHAYEVTDDLRSLLSKDIIIQQEKERIEGEPSD</sequence>
<dbReference type="FunFam" id="1.10.472.80:FF:000005">
    <property type="entry name" value="TBC1 domain family member 15"/>
    <property type="match status" value="1"/>
</dbReference>
<feature type="domain" description="Rab-GAP TBC" evidence="5">
    <location>
        <begin position="417"/>
        <end position="640"/>
    </location>
</feature>
<dbReference type="Gene3D" id="1.10.8.270">
    <property type="entry name" value="putative rabgap domain of human tbc1 domain family member 14 like domains"/>
    <property type="match status" value="1"/>
</dbReference>
<reference evidence="6 7" key="1">
    <citation type="journal article" date="2023" name="Elife">
        <title>Identification of key yeast species and microbe-microbe interactions impacting larval growth of Drosophila in the wild.</title>
        <authorList>
            <person name="Mure A."/>
            <person name="Sugiura Y."/>
            <person name="Maeda R."/>
            <person name="Honda K."/>
            <person name="Sakurai N."/>
            <person name="Takahashi Y."/>
            <person name="Watada M."/>
            <person name="Katoh T."/>
            <person name="Gotoh A."/>
            <person name="Gotoh Y."/>
            <person name="Taniguchi I."/>
            <person name="Nakamura K."/>
            <person name="Hayashi T."/>
            <person name="Katayama T."/>
            <person name="Uemura T."/>
            <person name="Hattori Y."/>
        </authorList>
    </citation>
    <scope>NUCLEOTIDE SEQUENCE [LARGE SCALE GENOMIC DNA]</scope>
    <source>
        <strain evidence="6 7">SC-9</strain>
    </source>
</reference>
<gene>
    <name evidence="6" type="ORF">DASC09_019210</name>
</gene>
<evidence type="ECO:0000313" key="7">
    <source>
        <dbReference type="Proteomes" id="UP001360560"/>
    </source>
</evidence>
<dbReference type="SMART" id="SM00164">
    <property type="entry name" value="TBC"/>
    <property type="match status" value="1"/>
</dbReference>
<evidence type="ECO:0000259" key="5">
    <source>
        <dbReference type="PROSITE" id="PS50086"/>
    </source>
</evidence>
<dbReference type="InterPro" id="IPR000195">
    <property type="entry name" value="Rab-GAP-TBC_dom"/>
</dbReference>
<dbReference type="GeneID" id="90072575"/>
<organism evidence="6 7">
    <name type="scientific">Saccharomycopsis crataegensis</name>
    <dbReference type="NCBI Taxonomy" id="43959"/>
    <lineage>
        <taxon>Eukaryota</taxon>
        <taxon>Fungi</taxon>
        <taxon>Dikarya</taxon>
        <taxon>Ascomycota</taxon>
        <taxon>Saccharomycotina</taxon>
        <taxon>Saccharomycetes</taxon>
        <taxon>Saccharomycopsidaceae</taxon>
        <taxon>Saccharomycopsis</taxon>
    </lineage>
</organism>
<dbReference type="GO" id="GO:0005737">
    <property type="term" value="C:cytoplasm"/>
    <property type="evidence" value="ECO:0007669"/>
    <property type="project" value="UniProtKB-ARBA"/>
</dbReference>
<dbReference type="Gene3D" id="1.10.472.80">
    <property type="entry name" value="Ypt/Rab-GAP domain of gyp1p, domain 3"/>
    <property type="match status" value="1"/>
</dbReference>
<evidence type="ECO:0000313" key="6">
    <source>
        <dbReference type="EMBL" id="GMM34596.1"/>
    </source>
</evidence>